<dbReference type="AlphaFoldDB" id="A0A931IGG7"/>
<dbReference type="RefSeq" id="WP_196153213.1">
    <property type="nucleotide sequence ID" value="NZ_JADMLG010000018.1"/>
</dbReference>
<dbReference type="InterPro" id="IPR037523">
    <property type="entry name" value="VOC_core"/>
</dbReference>
<dbReference type="PANTHER" id="PTHR41294">
    <property type="entry name" value="CADMIUM-INDUCED PROTEIN CADI"/>
    <property type="match status" value="1"/>
</dbReference>
<dbReference type="SUPFAM" id="SSF54593">
    <property type="entry name" value="Glyoxalase/Bleomycin resistance protein/Dihydroxybiphenyl dioxygenase"/>
    <property type="match status" value="1"/>
</dbReference>
<accession>A0A931IGG7</accession>
<keyword evidence="3" id="KW-1185">Reference proteome</keyword>
<dbReference type="GO" id="GO:0046686">
    <property type="term" value="P:response to cadmium ion"/>
    <property type="evidence" value="ECO:0007669"/>
    <property type="project" value="TreeGrafter"/>
</dbReference>
<evidence type="ECO:0000313" key="2">
    <source>
        <dbReference type="EMBL" id="MBH0780911.1"/>
    </source>
</evidence>
<proteinExistence type="predicted"/>
<feature type="domain" description="VOC" evidence="1">
    <location>
        <begin position="2"/>
        <end position="117"/>
    </location>
</feature>
<dbReference type="InterPro" id="IPR004360">
    <property type="entry name" value="Glyas_Fos-R_dOase_dom"/>
</dbReference>
<evidence type="ECO:0000313" key="3">
    <source>
        <dbReference type="Proteomes" id="UP000655751"/>
    </source>
</evidence>
<gene>
    <name evidence="2" type="ORF">IT779_32040</name>
</gene>
<dbReference type="EMBL" id="JADMLG010000018">
    <property type="protein sequence ID" value="MBH0780911.1"/>
    <property type="molecule type" value="Genomic_DNA"/>
</dbReference>
<dbReference type="NCBIfam" id="NF041414">
    <property type="entry name" value="ArsI_CadI_VOC"/>
    <property type="match status" value="1"/>
</dbReference>
<dbReference type="InterPro" id="IPR029068">
    <property type="entry name" value="Glyas_Bleomycin-R_OHBP_Dase"/>
</dbReference>
<dbReference type="InterPro" id="IPR049789">
    <property type="entry name" value="ArsI/CadI-like"/>
</dbReference>
<comment type="caution">
    <text evidence="2">The sequence shown here is derived from an EMBL/GenBank/DDBJ whole genome shotgun (WGS) entry which is preliminary data.</text>
</comment>
<dbReference type="PROSITE" id="PS51819">
    <property type="entry name" value="VOC"/>
    <property type="match status" value="1"/>
</dbReference>
<evidence type="ECO:0000259" key="1">
    <source>
        <dbReference type="PROSITE" id="PS51819"/>
    </source>
</evidence>
<protein>
    <submittedName>
        <fullName evidence="2">VOC family protein</fullName>
    </submittedName>
</protein>
<dbReference type="Gene3D" id="3.10.180.10">
    <property type="entry name" value="2,3-Dihydroxybiphenyl 1,2-Dioxygenase, domain 1"/>
    <property type="match status" value="1"/>
</dbReference>
<reference evidence="2" key="1">
    <citation type="submission" date="2020-11" db="EMBL/GenBank/DDBJ databases">
        <title>Nocardia NEAU-351.nov., a novel actinomycete isolated from the cow dung.</title>
        <authorList>
            <person name="Zhang X."/>
        </authorList>
    </citation>
    <scope>NUCLEOTIDE SEQUENCE</scope>
    <source>
        <strain evidence="2">NEAU-351</strain>
    </source>
</reference>
<dbReference type="Proteomes" id="UP000655751">
    <property type="component" value="Unassembled WGS sequence"/>
</dbReference>
<name>A0A931IGG7_9NOCA</name>
<organism evidence="2 3">
    <name type="scientific">Nocardia bovistercoris</name>
    <dbReference type="NCBI Taxonomy" id="2785916"/>
    <lineage>
        <taxon>Bacteria</taxon>
        <taxon>Bacillati</taxon>
        <taxon>Actinomycetota</taxon>
        <taxon>Actinomycetes</taxon>
        <taxon>Mycobacteriales</taxon>
        <taxon>Nocardiaceae</taxon>
        <taxon>Nocardia</taxon>
    </lineage>
</organism>
<sequence length="179" mass="18426">MSRVQLALNVDDIDTAVAFYSTLFGTEPAKRKPGYANFVVTEPPLKLVLLENAGVGGTLNHLGVEVESSEQVHAEIARLSKAGLFTEEQIATTCCFATQDKVWVTAPDTERWEVYTVLADTEDFGAAPVLTSGETASDAEAVAVCCGTAEQAAAEGACCGSNAKADAVASGASCCGAGA</sequence>
<dbReference type="PANTHER" id="PTHR41294:SF1">
    <property type="entry name" value="CADMIUM-INDUCED PROTEIN CADI"/>
    <property type="match status" value="1"/>
</dbReference>
<dbReference type="Pfam" id="PF00903">
    <property type="entry name" value="Glyoxalase"/>
    <property type="match status" value="1"/>
</dbReference>
<dbReference type="InterPro" id="IPR052393">
    <property type="entry name" value="Cadmium-induced_rsp"/>
</dbReference>